<accession>A0A1H4B681</accession>
<dbReference type="Proteomes" id="UP000187280">
    <property type="component" value="Unassembled WGS sequence"/>
</dbReference>
<gene>
    <name evidence="6" type="ORF">SAMN02982996_01665</name>
</gene>
<evidence type="ECO:0000256" key="3">
    <source>
        <dbReference type="ARBA" id="ARBA00022840"/>
    </source>
</evidence>
<dbReference type="GO" id="GO:0005524">
    <property type="term" value="F:ATP binding"/>
    <property type="evidence" value="ECO:0007669"/>
    <property type="project" value="UniProtKB-KW"/>
</dbReference>
<name>A0A1H4B681_9GAMM</name>
<dbReference type="InterPro" id="IPR015854">
    <property type="entry name" value="ABC_transpr_LolD-like"/>
</dbReference>
<dbReference type="STRING" id="71657.SAMN02982996_01665"/>
<dbReference type="PROSITE" id="PS00211">
    <property type="entry name" value="ABC_TRANSPORTER_1"/>
    <property type="match status" value="1"/>
</dbReference>
<dbReference type="InterPro" id="IPR003593">
    <property type="entry name" value="AAA+_ATPase"/>
</dbReference>
<dbReference type="PANTHER" id="PTHR24220:SF86">
    <property type="entry name" value="ABC TRANSPORTER ABCH.1"/>
    <property type="match status" value="1"/>
</dbReference>
<dbReference type="Gene3D" id="3.40.50.300">
    <property type="entry name" value="P-loop containing nucleotide triphosphate hydrolases"/>
    <property type="match status" value="1"/>
</dbReference>
<dbReference type="EMBL" id="FNQS01000004">
    <property type="protein sequence ID" value="SEA43640.1"/>
    <property type="molecule type" value="Genomic_DNA"/>
</dbReference>
<dbReference type="GO" id="GO:0005886">
    <property type="term" value="C:plasma membrane"/>
    <property type="evidence" value="ECO:0007669"/>
    <property type="project" value="TreeGrafter"/>
</dbReference>
<dbReference type="Pfam" id="PF00005">
    <property type="entry name" value="ABC_tran"/>
    <property type="match status" value="1"/>
</dbReference>
<dbReference type="PROSITE" id="PS50893">
    <property type="entry name" value="ABC_TRANSPORTER_2"/>
    <property type="match status" value="1"/>
</dbReference>
<protein>
    <submittedName>
        <fullName evidence="6">Putative ABC transport system ATP-binding protein</fullName>
    </submittedName>
</protein>
<dbReference type="SMART" id="SM00382">
    <property type="entry name" value="AAA"/>
    <property type="match status" value="1"/>
</dbReference>
<dbReference type="AlphaFoldDB" id="A0A1H4B681"/>
<keyword evidence="1" id="KW-0813">Transport</keyword>
<evidence type="ECO:0000259" key="5">
    <source>
        <dbReference type="PROSITE" id="PS50893"/>
    </source>
</evidence>
<keyword evidence="2" id="KW-0547">Nucleotide-binding</keyword>
<dbReference type="InterPro" id="IPR017911">
    <property type="entry name" value="MacB-like_ATP-bd"/>
</dbReference>
<proteinExistence type="inferred from homology"/>
<dbReference type="SUPFAM" id="SSF52540">
    <property type="entry name" value="P-loop containing nucleoside triphosphate hydrolases"/>
    <property type="match status" value="1"/>
</dbReference>
<dbReference type="GeneID" id="97764548"/>
<dbReference type="GO" id="GO:0016887">
    <property type="term" value="F:ATP hydrolysis activity"/>
    <property type="evidence" value="ECO:0007669"/>
    <property type="project" value="InterPro"/>
</dbReference>
<dbReference type="InterPro" id="IPR027417">
    <property type="entry name" value="P-loop_NTPase"/>
</dbReference>
<dbReference type="GO" id="GO:0022857">
    <property type="term" value="F:transmembrane transporter activity"/>
    <property type="evidence" value="ECO:0007669"/>
    <property type="project" value="TreeGrafter"/>
</dbReference>
<dbReference type="CDD" id="cd03255">
    <property type="entry name" value="ABC_MJ0796_LolCDE_FtsE"/>
    <property type="match status" value="1"/>
</dbReference>
<evidence type="ECO:0000256" key="1">
    <source>
        <dbReference type="ARBA" id="ARBA00022448"/>
    </source>
</evidence>
<organism evidence="6 7">
    <name type="scientific">Lonsdalea quercina</name>
    <dbReference type="NCBI Taxonomy" id="71657"/>
    <lineage>
        <taxon>Bacteria</taxon>
        <taxon>Pseudomonadati</taxon>
        <taxon>Pseudomonadota</taxon>
        <taxon>Gammaproteobacteria</taxon>
        <taxon>Enterobacterales</taxon>
        <taxon>Pectobacteriaceae</taxon>
        <taxon>Lonsdalea</taxon>
    </lineage>
</organism>
<dbReference type="FunFam" id="3.40.50.300:FF:000032">
    <property type="entry name" value="Export ABC transporter ATP-binding protein"/>
    <property type="match status" value="1"/>
</dbReference>
<keyword evidence="3 6" id="KW-0067">ATP-binding</keyword>
<keyword evidence="7" id="KW-1185">Reference proteome</keyword>
<evidence type="ECO:0000313" key="6">
    <source>
        <dbReference type="EMBL" id="SEA43640.1"/>
    </source>
</evidence>
<dbReference type="PANTHER" id="PTHR24220">
    <property type="entry name" value="IMPORT ATP-BINDING PROTEIN"/>
    <property type="match status" value="1"/>
</dbReference>
<reference evidence="6 7" key="1">
    <citation type="submission" date="2016-10" db="EMBL/GenBank/DDBJ databases">
        <authorList>
            <person name="de Groot N.N."/>
        </authorList>
    </citation>
    <scope>NUCLEOTIDE SEQUENCE [LARGE SCALE GENOMIC DNA]</scope>
    <source>
        <strain evidence="6 7">ATCC 29281</strain>
    </source>
</reference>
<evidence type="ECO:0000256" key="4">
    <source>
        <dbReference type="ARBA" id="ARBA00038388"/>
    </source>
</evidence>
<comment type="similarity">
    <text evidence="4">Belongs to the ABC transporter superfamily. Macrolide exporter (TC 3.A.1.122) family.</text>
</comment>
<evidence type="ECO:0000256" key="2">
    <source>
        <dbReference type="ARBA" id="ARBA00022741"/>
    </source>
</evidence>
<evidence type="ECO:0000313" key="7">
    <source>
        <dbReference type="Proteomes" id="UP000187280"/>
    </source>
</evidence>
<dbReference type="InterPro" id="IPR017871">
    <property type="entry name" value="ABC_transporter-like_CS"/>
</dbReference>
<dbReference type="InterPro" id="IPR003439">
    <property type="entry name" value="ABC_transporter-like_ATP-bd"/>
</dbReference>
<dbReference type="GO" id="GO:1902495">
    <property type="term" value="C:transmembrane transporter complex"/>
    <property type="evidence" value="ECO:0007669"/>
    <property type="project" value="UniProtKB-ARBA"/>
</dbReference>
<sequence length="233" mass="25374">MPTTGNNRLICLEKITYAYTTGASTQNVLHDVSFSIPKGQRCAIVGASGSGKSTLLNLIGLLDEPTTGRLLLAGEDMSRVNAESRAIARNRLIGFVFQSFNLLPRLNALDNVALPLLYRGVSQPQARQAAMIQLNRVGLASHHLHRPADMSGGQRQRVAIARALIGEPGLLLADEPTGNLDSQTAHDIIELLLSLNHEYGTTLVVVTHDNRIAQRMARCIEVCDGRVEERRHA</sequence>
<dbReference type="RefSeq" id="WP_026741595.1">
    <property type="nucleotide sequence ID" value="NZ_FNQS01000004.1"/>
</dbReference>
<feature type="domain" description="ABC transporter" evidence="5">
    <location>
        <begin position="10"/>
        <end position="233"/>
    </location>
</feature>